<comment type="caution">
    <text evidence="2">The sequence shown here is derived from an EMBL/GenBank/DDBJ whole genome shotgun (WGS) entry which is preliminary data.</text>
</comment>
<keyword evidence="1" id="KW-0812">Transmembrane</keyword>
<name>X1K659_9ZZZZ</name>
<gene>
    <name evidence="2" type="ORF">S06H3_05433</name>
</gene>
<feature type="transmembrane region" description="Helical" evidence="1">
    <location>
        <begin position="33"/>
        <end position="54"/>
    </location>
</feature>
<organism evidence="2">
    <name type="scientific">marine sediment metagenome</name>
    <dbReference type="NCBI Taxonomy" id="412755"/>
    <lineage>
        <taxon>unclassified sequences</taxon>
        <taxon>metagenomes</taxon>
        <taxon>ecological metagenomes</taxon>
    </lineage>
</organism>
<evidence type="ECO:0000256" key="1">
    <source>
        <dbReference type="SAM" id="Phobius"/>
    </source>
</evidence>
<protein>
    <submittedName>
        <fullName evidence="2">Uncharacterized protein</fullName>
    </submittedName>
</protein>
<dbReference type="AlphaFoldDB" id="X1K659"/>
<evidence type="ECO:0000313" key="2">
    <source>
        <dbReference type="EMBL" id="GAI02033.1"/>
    </source>
</evidence>
<reference evidence="2" key="1">
    <citation type="journal article" date="2014" name="Front. Microbiol.">
        <title>High frequency of phylogenetically diverse reductive dehalogenase-homologous genes in deep subseafloor sedimentary metagenomes.</title>
        <authorList>
            <person name="Kawai M."/>
            <person name="Futagami T."/>
            <person name="Toyoda A."/>
            <person name="Takaki Y."/>
            <person name="Nishi S."/>
            <person name="Hori S."/>
            <person name="Arai W."/>
            <person name="Tsubouchi T."/>
            <person name="Morono Y."/>
            <person name="Uchiyama I."/>
            <person name="Ito T."/>
            <person name="Fujiyama A."/>
            <person name="Inagaki F."/>
            <person name="Takami H."/>
        </authorList>
    </citation>
    <scope>NUCLEOTIDE SEQUENCE</scope>
    <source>
        <strain evidence="2">Expedition CK06-06</strain>
    </source>
</reference>
<sequence length="59" mass="6265">MALTMFPLFSIITISDADITGIVGWAGTLVGDLMPLLIVIFGISIGAYVIQVIISRLRG</sequence>
<proteinExistence type="predicted"/>
<keyword evidence="1" id="KW-0472">Membrane</keyword>
<keyword evidence="1" id="KW-1133">Transmembrane helix</keyword>
<dbReference type="EMBL" id="BARV01002015">
    <property type="protein sequence ID" value="GAI02033.1"/>
    <property type="molecule type" value="Genomic_DNA"/>
</dbReference>
<accession>X1K659</accession>